<accession>A0ABQ4DR18</accession>
<reference evidence="1 2" key="1">
    <citation type="submission" date="2021-01" db="EMBL/GenBank/DDBJ databases">
        <title>Whole genome shotgun sequence of Cellulomonas phragmiteti NBRC 110785.</title>
        <authorList>
            <person name="Komaki H."/>
            <person name="Tamura T."/>
        </authorList>
    </citation>
    <scope>NUCLEOTIDE SEQUENCE [LARGE SCALE GENOMIC DNA]</scope>
    <source>
        <strain evidence="1 2">NBRC 110785</strain>
    </source>
</reference>
<dbReference type="Proteomes" id="UP000614741">
    <property type="component" value="Unassembled WGS sequence"/>
</dbReference>
<proteinExistence type="predicted"/>
<evidence type="ECO:0008006" key="3">
    <source>
        <dbReference type="Google" id="ProtNLM"/>
    </source>
</evidence>
<gene>
    <name evidence="1" type="ORF">Cph01nite_35670</name>
</gene>
<sequence>MRKVLPVERPLAYAFQFYAFPLAILQPHPRSRDWVLSNYVQTAFDTAPGSPVPYCFYLHDHTASPWLRTQRFTREWLGRRGERIDDLVRDAVADGWYVYLTVNERYVEHRRAHVEDVDYPHDVLVHGCDDDDDTFVLLGYDDEQMFRSTSLPQESLCTAFEAMGPRPFHDTGVVLYRYDDTATYDLDPGFVADVVEEYLRGTDTSRRHQDAAPRMDRVWGAPGLVPLAASLEAYARGEQDFDILGLQVLWEHKRLMVARAERCGELGGDVTALVPELRRLERLTWTLRTMMLETVDGDRAAFGRDAVRLVEQVAAQEQQVLADLVGELRAASVGAQRKEVTV</sequence>
<dbReference type="RefSeq" id="WP_203676289.1">
    <property type="nucleotide sequence ID" value="NZ_BONP01000038.1"/>
</dbReference>
<evidence type="ECO:0000313" key="2">
    <source>
        <dbReference type="Proteomes" id="UP000614741"/>
    </source>
</evidence>
<comment type="caution">
    <text evidence="1">The sequence shown here is derived from an EMBL/GenBank/DDBJ whole genome shotgun (WGS) entry which is preliminary data.</text>
</comment>
<keyword evidence="2" id="KW-1185">Reference proteome</keyword>
<evidence type="ECO:0000313" key="1">
    <source>
        <dbReference type="EMBL" id="GIG41805.1"/>
    </source>
</evidence>
<dbReference type="EMBL" id="BONP01000038">
    <property type="protein sequence ID" value="GIG41805.1"/>
    <property type="molecule type" value="Genomic_DNA"/>
</dbReference>
<organism evidence="1 2">
    <name type="scientific">Cellulomonas phragmiteti</name>
    <dbReference type="NCBI Taxonomy" id="478780"/>
    <lineage>
        <taxon>Bacteria</taxon>
        <taxon>Bacillati</taxon>
        <taxon>Actinomycetota</taxon>
        <taxon>Actinomycetes</taxon>
        <taxon>Micrococcales</taxon>
        <taxon>Cellulomonadaceae</taxon>
        <taxon>Cellulomonas</taxon>
    </lineage>
</organism>
<name>A0ABQ4DR18_9CELL</name>
<protein>
    <recommendedName>
        <fullName evidence="3">Butirosin biosynthesis protein H N-terminal domain-containing protein</fullName>
    </recommendedName>
</protein>